<accession>A0AC58TLH4</accession>
<gene>
    <name evidence="2" type="primary">LOC142175392</name>
</gene>
<evidence type="ECO:0000313" key="1">
    <source>
        <dbReference type="Proteomes" id="UP000790787"/>
    </source>
</evidence>
<reference evidence="1" key="1">
    <citation type="journal article" date="2014" name="Nat. Commun.">
        <title>The tobacco genome sequence and its comparison with those of tomato and potato.</title>
        <authorList>
            <person name="Sierro N."/>
            <person name="Battey J.N."/>
            <person name="Ouadi S."/>
            <person name="Bakaher N."/>
            <person name="Bovet L."/>
            <person name="Willig A."/>
            <person name="Goepfert S."/>
            <person name="Peitsch M.C."/>
            <person name="Ivanov N.V."/>
        </authorList>
    </citation>
    <scope>NUCLEOTIDE SEQUENCE [LARGE SCALE GENOMIC DNA]</scope>
</reference>
<reference evidence="2" key="2">
    <citation type="submission" date="2025-08" db="UniProtKB">
        <authorList>
            <consortium name="RefSeq"/>
        </authorList>
    </citation>
    <scope>IDENTIFICATION</scope>
    <source>
        <tissue evidence="2">Leaf</tissue>
    </source>
</reference>
<keyword evidence="1" id="KW-1185">Reference proteome</keyword>
<proteinExistence type="predicted"/>
<name>A0AC58TLH4_TOBAC</name>
<organism evidence="1 2">
    <name type="scientific">Nicotiana tabacum</name>
    <name type="common">Common tobacco</name>
    <dbReference type="NCBI Taxonomy" id="4097"/>
    <lineage>
        <taxon>Eukaryota</taxon>
        <taxon>Viridiplantae</taxon>
        <taxon>Streptophyta</taxon>
        <taxon>Embryophyta</taxon>
        <taxon>Tracheophyta</taxon>
        <taxon>Spermatophyta</taxon>
        <taxon>Magnoliopsida</taxon>
        <taxon>eudicotyledons</taxon>
        <taxon>Gunneridae</taxon>
        <taxon>Pentapetalae</taxon>
        <taxon>asterids</taxon>
        <taxon>lamiids</taxon>
        <taxon>Solanales</taxon>
        <taxon>Solanaceae</taxon>
        <taxon>Nicotianoideae</taxon>
        <taxon>Nicotianeae</taxon>
        <taxon>Nicotiana</taxon>
    </lineage>
</organism>
<sequence length="114" mass="13026">MEYLSRNLKILKQEKAFHYHPMCSRLDLTHLSFADYLLLFVRGDATSVALLHHRFNIFSAASGLKANLAKSSIYYGGFSLEVKQIQQKLGYSQGSLHFRYLGIPLDTKKLSVMQ</sequence>
<evidence type="ECO:0000313" key="2">
    <source>
        <dbReference type="RefSeq" id="XP_075098078.1"/>
    </source>
</evidence>
<dbReference type="Proteomes" id="UP000790787">
    <property type="component" value="Chromosome 21"/>
</dbReference>
<protein>
    <submittedName>
        <fullName evidence="2">Uncharacterized protein LOC142175392</fullName>
    </submittedName>
</protein>
<dbReference type="RefSeq" id="XP_075098078.1">
    <property type="nucleotide sequence ID" value="XM_075241977.1"/>
</dbReference>